<proteinExistence type="predicted"/>
<keyword evidence="3" id="KW-1185">Reference proteome</keyword>
<evidence type="ECO:0000313" key="2">
    <source>
        <dbReference type="EMBL" id="MDR7300648.1"/>
    </source>
</evidence>
<sequence>MAHEQLAGWHPVESPPQAGAPFGRRAILRVAALLPVTATLTIGCTASSQTEEPDPLEAVVTRARSDAELARAVEQAHPDLADEATAVASIRTEHARALQQEIDRVNPPDPEATTSAPLPPPASPAPQTAEEATATLKRTLREAQRQAADMVPRLPPYRAGLTGSISASCASLQEILA</sequence>
<evidence type="ECO:0000256" key="1">
    <source>
        <dbReference type="SAM" id="MobiDB-lite"/>
    </source>
</evidence>
<feature type="region of interest" description="Disordered" evidence="1">
    <location>
        <begin position="100"/>
        <end position="163"/>
    </location>
</feature>
<dbReference type="RefSeq" id="WP_310269759.1">
    <property type="nucleotide sequence ID" value="NZ_JAVDXW010000001.1"/>
</dbReference>
<feature type="compositionally biased region" description="Low complexity" evidence="1">
    <location>
        <begin position="125"/>
        <end position="136"/>
    </location>
</feature>
<protein>
    <submittedName>
        <fullName evidence="2">Uncharacterized protein</fullName>
    </submittedName>
</protein>
<reference evidence="2" key="1">
    <citation type="submission" date="2023-07" db="EMBL/GenBank/DDBJ databases">
        <title>Sequencing the genomes of 1000 actinobacteria strains.</title>
        <authorList>
            <person name="Klenk H.-P."/>
        </authorList>
    </citation>
    <scope>NUCLEOTIDE SEQUENCE</scope>
    <source>
        <strain evidence="2">DSM 45977</strain>
    </source>
</reference>
<organism evidence="2 3">
    <name type="scientific">Haloactinomyces albus</name>
    <dbReference type="NCBI Taxonomy" id="1352928"/>
    <lineage>
        <taxon>Bacteria</taxon>
        <taxon>Bacillati</taxon>
        <taxon>Actinomycetota</taxon>
        <taxon>Actinomycetes</taxon>
        <taxon>Actinopolysporales</taxon>
        <taxon>Actinopolysporaceae</taxon>
        <taxon>Haloactinomyces</taxon>
    </lineage>
</organism>
<accession>A0AAE3Z970</accession>
<dbReference type="AlphaFoldDB" id="A0AAE3Z970"/>
<name>A0AAE3Z970_9ACTN</name>
<comment type="caution">
    <text evidence="2">The sequence shown here is derived from an EMBL/GenBank/DDBJ whole genome shotgun (WGS) entry which is preliminary data.</text>
</comment>
<dbReference type="Proteomes" id="UP001180845">
    <property type="component" value="Unassembled WGS sequence"/>
</dbReference>
<evidence type="ECO:0000313" key="3">
    <source>
        <dbReference type="Proteomes" id="UP001180845"/>
    </source>
</evidence>
<gene>
    <name evidence="2" type="ORF">JOF55_000829</name>
</gene>
<dbReference type="EMBL" id="JAVDXW010000001">
    <property type="protein sequence ID" value="MDR7300648.1"/>
    <property type="molecule type" value="Genomic_DNA"/>
</dbReference>